<dbReference type="Gene3D" id="2.40.50.140">
    <property type="entry name" value="Nucleic acid-binding proteins"/>
    <property type="match status" value="1"/>
</dbReference>
<comment type="similarity">
    <text evidence="4">Belongs to the RecO family.</text>
</comment>
<evidence type="ECO:0000256" key="3">
    <source>
        <dbReference type="ARBA" id="ARBA00023204"/>
    </source>
</evidence>
<dbReference type="Proteomes" id="UP001139125">
    <property type="component" value="Unassembled WGS sequence"/>
</dbReference>
<evidence type="ECO:0000256" key="2">
    <source>
        <dbReference type="ARBA" id="ARBA00023172"/>
    </source>
</evidence>
<protein>
    <recommendedName>
        <fullName evidence="4">DNA repair protein RecO</fullName>
    </recommendedName>
    <alternativeName>
        <fullName evidence="4">Recombination protein O</fullName>
    </alternativeName>
</protein>
<evidence type="ECO:0000313" key="7">
    <source>
        <dbReference type="Proteomes" id="UP001139125"/>
    </source>
</evidence>
<dbReference type="GO" id="GO:0043590">
    <property type="term" value="C:bacterial nucleoid"/>
    <property type="evidence" value="ECO:0007669"/>
    <property type="project" value="TreeGrafter"/>
</dbReference>
<dbReference type="PANTHER" id="PTHR33991">
    <property type="entry name" value="DNA REPAIR PROTEIN RECO"/>
    <property type="match status" value="1"/>
</dbReference>
<dbReference type="InterPro" id="IPR003717">
    <property type="entry name" value="RecO"/>
</dbReference>
<dbReference type="HAMAP" id="MF_00201">
    <property type="entry name" value="RecO"/>
    <property type="match status" value="1"/>
</dbReference>
<proteinExistence type="inferred from homology"/>
<dbReference type="Pfam" id="PF02565">
    <property type="entry name" value="RecO_C"/>
    <property type="match status" value="1"/>
</dbReference>
<dbReference type="SUPFAM" id="SSF50249">
    <property type="entry name" value="Nucleic acid-binding proteins"/>
    <property type="match status" value="1"/>
</dbReference>
<dbReference type="Pfam" id="PF11967">
    <property type="entry name" value="RecO_N"/>
    <property type="match status" value="1"/>
</dbReference>
<evidence type="ECO:0000259" key="5">
    <source>
        <dbReference type="Pfam" id="PF11967"/>
    </source>
</evidence>
<evidence type="ECO:0000256" key="1">
    <source>
        <dbReference type="ARBA" id="ARBA00022763"/>
    </source>
</evidence>
<feature type="domain" description="DNA replication/recombination mediator RecO N-terminal" evidence="5">
    <location>
        <begin position="1"/>
        <end position="76"/>
    </location>
</feature>
<dbReference type="InterPro" id="IPR012340">
    <property type="entry name" value="NA-bd_OB-fold"/>
</dbReference>
<name>A0A9X2RI73_9BACT</name>
<keyword evidence="7" id="KW-1185">Reference proteome</keyword>
<dbReference type="NCBIfam" id="TIGR00613">
    <property type="entry name" value="reco"/>
    <property type="match status" value="1"/>
</dbReference>
<comment type="caution">
    <text evidence="6">The sequence shown here is derived from an EMBL/GenBank/DDBJ whole genome shotgun (WGS) entry which is preliminary data.</text>
</comment>
<accession>A0A9X2RI73</accession>
<evidence type="ECO:0000313" key="6">
    <source>
        <dbReference type="EMBL" id="MCP9292589.1"/>
    </source>
</evidence>
<gene>
    <name evidence="4 6" type="primary">recO</name>
    <name evidence="6" type="ORF">NM125_13455</name>
</gene>
<keyword evidence="3 4" id="KW-0234">DNA repair</keyword>
<dbReference type="InterPro" id="IPR022572">
    <property type="entry name" value="DNA_rep/recomb_RecO_N"/>
</dbReference>
<dbReference type="EMBL" id="JANDBC010000003">
    <property type="protein sequence ID" value="MCP9292589.1"/>
    <property type="molecule type" value="Genomic_DNA"/>
</dbReference>
<dbReference type="GO" id="GO:0006302">
    <property type="term" value="P:double-strand break repair"/>
    <property type="evidence" value="ECO:0007669"/>
    <property type="project" value="TreeGrafter"/>
</dbReference>
<comment type="function">
    <text evidence="4">Involved in DNA repair and RecF pathway recombination.</text>
</comment>
<reference evidence="6" key="1">
    <citation type="submission" date="2022-06" db="EMBL/GenBank/DDBJ databases">
        <title>Gracilimonas sp. CAU 1638 isolated from sea sediment.</title>
        <authorList>
            <person name="Kim W."/>
        </authorList>
    </citation>
    <scope>NUCLEOTIDE SEQUENCE</scope>
    <source>
        <strain evidence="6">CAU 1638</strain>
    </source>
</reference>
<evidence type="ECO:0000256" key="4">
    <source>
        <dbReference type="HAMAP-Rule" id="MF_00201"/>
    </source>
</evidence>
<dbReference type="GO" id="GO:0006310">
    <property type="term" value="P:DNA recombination"/>
    <property type="evidence" value="ECO:0007669"/>
    <property type="project" value="UniProtKB-UniRule"/>
</dbReference>
<dbReference type="RefSeq" id="WP_255135484.1">
    <property type="nucleotide sequence ID" value="NZ_CP175953.1"/>
</dbReference>
<sequence length="242" mass="27449">MISHTQVIILRVIDYQESSKILTVLSAEHGKIALIAKGAKKPKSKLAGILEIGAVLDVVYYYKPNRGVQTLTEASVQYSTDRFRKDFEKAAILYSTLEIVSQLVHDNEVNKPVFEFSRNFIEWLGDSKETYPSVFAYVQLRLAEISGIGLISGLTEIPDQAYLNVSSGKISEQSEDELSYKLTAAQTRFLILGMSTKSKNIFKVGLENGELRQLVHHLDVYFKYHIEGYQERRSDSIFEQML</sequence>
<keyword evidence="1 4" id="KW-0227">DNA damage</keyword>
<organism evidence="6 7">
    <name type="scientific">Gracilimonas sediminicola</name>
    <dbReference type="NCBI Taxonomy" id="2952158"/>
    <lineage>
        <taxon>Bacteria</taxon>
        <taxon>Pseudomonadati</taxon>
        <taxon>Balneolota</taxon>
        <taxon>Balneolia</taxon>
        <taxon>Balneolales</taxon>
        <taxon>Balneolaceae</taxon>
        <taxon>Gracilimonas</taxon>
    </lineage>
</organism>
<dbReference type="AlphaFoldDB" id="A0A9X2RI73"/>
<keyword evidence="2 4" id="KW-0233">DNA recombination</keyword>
<dbReference type="PANTHER" id="PTHR33991:SF1">
    <property type="entry name" value="DNA REPAIR PROTEIN RECO"/>
    <property type="match status" value="1"/>
</dbReference>